<organism evidence="1 2">
    <name type="scientific">Araneus ventricosus</name>
    <name type="common">Orbweaver spider</name>
    <name type="synonym">Epeira ventricosa</name>
    <dbReference type="NCBI Taxonomy" id="182803"/>
    <lineage>
        <taxon>Eukaryota</taxon>
        <taxon>Metazoa</taxon>
        <taxon>Ecdysozoa</taxon>
        <taxon>Arthropoda</taxon>
        <taxon>Chelicerata</taxon>
        <taxon>Arachnida</taxon>
        <taxon>Araneae</taxon>
        <taxon>Araneomorphae</taxon>
        <taxon>Entelegynae</taxon>
        <taxon>Araneoidea</taxon>
        <taxon>Araneidae</taxon>
        <taxon>Araneus</taxon>
    </lineage>
</organism>
<sequence length="78" mass="9224">MLPEKFEDPPNIRIVWTPEACKNRLRGFKPLYSVEFRGVGNRLRFRRRYFTMVQNNEAGAETALAVLHRPDANRIKTY</sequence>
<proteinExistence type="predicted"/>
<reference evidence="1 2" key="1">
    <citation type="journal article" date="2019" name="Sci. Rep.">
        <title>Orb-weaving spider Araneus ventricosus genome elucidates the spidroin gene catalogue.</title>
        <authorList>
            <person name="Kono N."/>
            <person name="Nakamura H."/>
            <person name="Ohtoshi R."/>
            <person name="Moran D.A.P."/>
            <person name="Shinohara A."/>
            <person name="Yoshida Y."/>
            <person name="Fujiwara M."/>
            <person name="Mori M."/>
            <person name="Tomita M."/>
            <person name="Arakawa K."/>
        </authorList>
    </citation>
    <scope>NUCLEOTIDE SEQUENCE [LARGE SCALE GENOMIC DNA]</scope>
</reference>
<gene>
    <name evidence="1" type="ORF">AVEN_156186_1</name>
</gene>
<protein>
    <submittedName>
        <fullName evidence="1">Uncharacterized protein</fullName>
    </submittedName>
</protein>
<name>A0A4Y1ZNI0_ARAVE</name>
<comment type="caution">
    <text evidence="1">The sequence shown here is derived from an EMBL/GenBank/DDBJ whole genome shotgun (WGS) entry which is preliminary data.</text>
</comment>
<evidence type="ECO:0000313" key="1">
    <source>
        <dbReference type="EMBL" id="GBL60307.1"/>
    </source>
</evidence>
<keyword evidence="2" id="KW-1185">Reference proteome</keyword>
<feature type="non-terminal residue" evidence="1">
    <location>
        <position position="78"/>
    </location>
</feature>
<dbReference type="AlphaFoldDB" id="A0A4Y1ZNI0"/>
<dbReference type="Proteomes" id="UP000499080">
    <property type="component" value="Unassembled WGS sequence"/>
</dbReference>
<evidence type="ECO:0000313" key="2">
    <source>
        <dbReference type="Proteomes" id="UP000499080"/>
    </source>
</evidence>
<dbReference type="EMBL" id="BGPR01226994">
    <property type="protein sequence ID" value="GBL60307.1"/>
    <property type="molecule type" value="Genomic_DNA"/>
</dbReference>
<accession>A0A4Y1ZNI0</accession>